<proteinExistence type="predicted"/>
<reference evidence="1" key="1">
    <citation type="journal article" date="2015" name="Nature">
        <title>Complex archaea that bridge the gap between prokaryotes and eukaryotes.</title>
        <authorList>
            <person name="Spang A."/>
            <person name="Saw J.H."/>
            <person name="Jorgensen S.L."/>
            <person name="Zaremba-Niedzwiedzka K."/>
            <person name="Martijn J."/>
            <person name="Lind A.E."/>
            <person name="van Eijk R."/>
            <person name="Schleper C."/>
            <person name="Guy L."/>
            <person name="Ettema T.J."/>
        </authorList>
    </citation>
    <scope>NUCLEOTIDE SEQUENCE</scope>
</reference>
<evidence type="ECO:0000313" key="1">
    <source>
        <dbReference type="EMBL" id="KKN21525.1"/>
    </source>
</evidence>
<protein>
    <submittedName>
        <fullName evidence="1">Uncharacterized protein</fullName>
    </submittedName>
</protein>
<sequence>MAKFITHFNNKHALINLDLIENIYAQRDGAPPLPIKDSDGLFTLILDPPWYINEEIETKVEYIEKFKSVEELEARLNFFRSQS</sequence>
<organism evidence="1">
    <name type="scientific">marine sediment metagenome</name>
    <dbReference type="NCBI Taxonomy" id="412755"/>
    <lineage>
        <taxon>unclassified sequences</taxon>
        <taxon>metagenomes</taxon>
        <taxon>ecological metagenomes</taxon>
    </lineage>
</organism>
<name>A0A0F9NPV1_9ZZZZ</name>
<comment type="caution">
    <text evidence="1">The sequence shown here is derived from an EMBL/GenBank/DDBJ whole genome shotgun (WGS) entry which is preliminary data.</text>
</comment>
<accession>A0A0F9NPV1</accession>
<dbReference type="AlphaFoldDB" id="A0A0F9NPV1"/>
<dbReference type="EMBL" id="LAZR01003140">
    <property type="protein sequence ID" value="KKN21525.1"/>
    <property type="molecule type" value="Genomic_DNA"/>
</dbReference>
<gene>
    <name evidence="1" type="ORF">LCGC14_0924420</name>
</gene>